<comment type="caution">
    <text evidence="9">The sequence shown here is derived from an EMBL/GenBank/DDBJ whole genome shotgun (WGS) entry which is preliminary data.</text>
</comment>
<feature type="compositionally biased region" description="Polar residues" evidence="7">
    <location>
        <begin position="31"/>
        <end position="47"/>
    </location>
</feature>
<feature type="binding site" evidence="6">
    <location>
        <position position="101"/>
    </location>
    <ligand>
        <name>ATP</name>
        <dbReference type="ChEBI" id="CHEBI:30616"/>
    </ligand>
</feature>
<evidence type="ECO:0000256" key="4">
    <source>
        <dbReference type="ARBA" id="ARBA00022777"/>
    </source>
</evidence>
<feature type="compositionally biased region" description="Pro residues" evidence="7">
    <location>
        <begin position="406"/>
        <end position="415"/>
    </location>
</feature>
<feature type="compositionally biased region" description="Pro residues" evidence="7">
    <location>
        <begin position="424"/>
        <end position="433"/>
    </location>
</feature>
<evidence type="ECO:0000256" key="1">
    <source>
        <dbReference type="ARBA" id="ARBA00006529"/>
    </source>
</evidence>
<feature type="domain" description="Protein kinase" evidence="8">
    <location>
        <begin position="72"/>
        <end position="338"/>
    </location>
</feature>
<dbReference type="InterPro" id="IPR011009">
    <property type="entry name" value="Kinase-like_dom_sf"/>
</dbReference>
<evidence type="ECO:0000256" key="6">
    <source>
        <dbReference type="PROSITE-ProRule" id="PRU10141"/>
    </source>
</evidence>
<evidence type="ECO:0000256" key="2">
    <source>
        <dbReference type="ARBA" id="ARBA00022679"/>
    </source>
</evidence>
<feature type="region of interest" description="Disordered" evidence="7">
    <location>
        <begin position="353"/>
        <end position="866"/>
    </location>
</feature>
<dbReference type="EMBL" id="JAACJO010000007">
    <property type="protein sequence ID" value="KAF5356185.1"/>
    <property type="molecule type" value="Genomic_DNA"/>
</dbReference>
<dbReference type="OrthoDB" id="266718at2759"/>
<feature type="region of interest" description="Disordered" evidence="7">
    <location>
        <begin position="1"/>
        <end position="63"/>
    </location>
</feature>
<dbReference type="SUPFAM" id="SSF56112">
    <property type="entry name" value="Protein kinase-like (PK-like)"/>
    <property type="match status" value="1"/>
</dbReference>
<dbReference type="PROSITE" id="PS50011">
    <property type="entry name" value="PROTEIN_KINASE_DOM"/>
    <property type="match status" value="1"/>
</dbReference>
<feature type="compositionally biased region" description="Polar residues" evidence="7">
    <location>
        <begin position="754"/>
        <end position="765"/>
    </location>
</feature>
<keyword evidence="3 6" id="KW-0547">Nucleotide-binding</keyword>
<feature type="compositionally biased region" description="Polar residues" evidence="7">
    <location>
        <begin position="653"/>
        <end position="664"/>
    </location>
</feature>
<evidence type="ECO:0000313" key="9">
    <source>
        <dbReference type="EMBL" id="KAF5356185.1"/>
    </source>
</evidence>
<keyword evidence="10" id="KW-1185">Reference proteome</keyword>
<dbReference type="InterPro" id="IPR008271">
    <property type="entry name" value="Ser/Thr_kinase_AS"/>
</dbReference>
<protein>
    <recommendedName>
        <fullName evidence="8">Protein kinase domain-containing protein</fullName>
    </recommendedName>
</protein>
<feature type="compositionally biased region" description="Basic and acidic residues" evidence="7">
    <location>
        <begin position="820"/>
        <end position="847"/>
    </location>
</feature>
<evidence type="ECO:0000313" key="10">
    <source>
        <dbReference type="Proteomes" id="UP000559027"/>
    </source>
</evidence>
<dbReference type="PANTHER" id="PTHR48016">
    <property type="entry name" value="MAP KINASE KINASE KINASE SSK2-RELATED-RELATED"/>
    <property type="match status" value="1"/>
</dbReference>
<feature type="compositionally biased region" description="Polar residues" evidence="7">
    <location>
        <begin position="499"/>
        <end position="521"/>
    </location>
</feature>
<feature type="compositionally biased region" description="Polar residues" evidence="7">
    <location>
        <begin position="733"/>
        <end position="743"/>
    </location>
</feature>
<gene>
    <name evidence="9" type="ORF">D9756_004131</name>
</gene>
<dbReference type="InterPro" id="IPR050538">
    <property type="entry name" value="MAP_kinase_kinase_kinase"/>
</dbReference>
<dbReference type="PROSITE" id="PS00107">
    <property type="entry name" value="PROTEIN_KINASE_ATP"/>
    <property type="match status" value="1"/>
</dbReference>
<keyword evidence="5 6" id="KW-0067">ATP-binding</keyword>
<evidence type="ECO:0000256" key="5">
    <source>
        <dbReference type="ARBA" id="ARBA00022840"/>
    </source>
</evidence>
<sequence length="866" mass="95411">MTRQSSLSSTPVRHPSRSNSRMLPFSPSPTPNGSRAPNRFGNNTLTPSVHPPSPRDESQAGLPSHTKATFQWMRGELLGQGSYGRVFMALNVTTGELMAVKQVEIQGDHKPANQDALKFLRFENETLRELDHQNIVQYLGYEASPDTLSVFLEYVPGGTIATLLNKYGRFREEVTKSFTKQILDGLEYLHSHGILHRDLKPDNILVEPIGVCKISDFGISKRVGDMYNAKIHTLMKGTVHYMAPEILGSNEKGYDGKIDIWSVGCMIMEMWSGEKPWGPDENFMSIMLKLREVQSPPPLSAQLLKELPPLARNFRESCFYINPVQRPSAADLKQHPYLRLPLNWTFNENEISHPSREKRVGVSSRRQREHQDDGATYRPQDHTLRPQDVHRDSNSTLVTIRSIAPRIPPRGPSPPIVVIEPLRPDPSPVPSPSPVENQERDNATSESSASASSRKSSSKRIKYRVANPGSDETSATKYEFVPPPLPSTTPYSARLGASSKHNLNYMTEPNSPVRSRSSSTPHFAPTPPESSSNLLSHSHYSSKPSSSTSELYSSIGTEDSATWKRPPATAPVNRVRASSSSSTSSISRYDQIGSSSGGHHRQIAQLRTPPPPTAPPPLPPLQTPPPSSVLRTPPPHPSAPLPLPPSSSPSLSYVNLSDSTARPSTPQPALGRPNASDVVRDLGNYFPDHDLDQPVVVPPSSTDDLAERPINSTSNSSHSSHGDRTFGEDATAPSPSTSRQNRMTGLIPSRIFSRPTSLNPFSSSHRGGYVTRREQPSISNDSDATGRHTHHYPENTAAGPSSAVDDSGGRRLGYTKSIRRVAEERQSNPDKARRRTLWDIKMEELKKLPPTPGSGRQHQSDNDDDF</sequence>
<comment type="similarity">
    <text evidence="1">Belongs to the protein kinase superfamily. STE Ser/Thr protein kinase family. MAP kinase kinase kinase subfamily.</text>
</comment>
<dbReference type="InterPro" id="IPR017441">
    <property type="entry name" value="Protein_kinase_ATP_BS"/>
</dbReference>
<feature type="compositionally biased region" description="Pro residues" evidence="7">
    <location>
        <begin position="608"/>
        <end position="647"/>
    </location>
</feature>
<accession>A0A8H5G076</accession>
<dbReference type="AlphaFoldDB" id="A0A8H5G076"/>
<dbReference type="PANTHER" id="PTHR48016:SF48">
    <property type="entry name" value="SERINE_THREONINE-PROTEIN KINASE BCK1_SLK1_SSP31"/>
    <property type="match status" value="1"/>
</dbReference>
<evidence type="ECO:0000259" key="8">
    <source>
        <dbReference type="PROSITE" id="PS50011"/>
    </source>
</evidence>
<dbReference type="Gene3D" id="1.10.510.10">
    <property type="entry name" value="Transferase(Phosphotransferase) domain 1"/>
    <property type="match status" value="1"/>
</dbReference>
<keyword evidence="4" id="KW-0418">Kinase</keyword>
<feature type="compositionally biased region" description="Polar residues" evidence="7">
    <location>
        <begin position="1"/>
        <end position="21"/>
    </location>
</feature>
<dbReference type="PROSITE" id="PS00108">
    <property type="entry name" value="PROTEIN_KINASE_ST"/>
    <property type="match status" value="1"/>
</dbReference>
<feature type="compositionally biased region" description="Basic and acidic residues" evidence="7">
    <location>
        <begin position="369"/>
        <end position="393"/>
    </location>
</feature>
<evidence type="ECO:0000256" key="7">
    <source>
        <dbReference type="SAM" id="MobiDB-lite"/>
    </source>
</evidence>
<dbReference type="GO" id="GO:0004709">
    <property type="term" value="F:MAP kinase kinase kinase activity"/>
    <property type="evidence" value="ECO:0007669"/>
    <property type="project" value="UniProtKB-ARBA"/>
</dbReference>
<dbReference type="InterPro" id="IPR000719">
    <property type="entry name" value="Prot_kinase_dom"/>
</dbReference>
<reference evidence="9 10" key="1">
    <citation type="journal article" date="2020" name="ISME J.">
        <title>Uncovering the hidden diversity of litter-decomposition mechanisms in mushroom-forming fungi.</title>
        <authorList>
            <person name="Floudas D."/>
            <person name="Bentzer J."/>
            <person name="Ahren D."/>
            <person name="Johansson T."/>
            <person name="Persson P."/>
            <person name="Tunlid A."/>
        </authorList>
    </citation>
    <scope>NUCLEOTIDE SEQUENCE [LARGE SCALE GENOMIC DNA]</scope>
    <source>
        <strain evidence="9 10">CBS 146.42</strain>
    </source>
</reference>
<proteinExistence type="inferred from homology"/>
<dbReference type="Pfam" id="PF00069">
    <property type="entry name" value="Pkinase"/>
    <property type="match status" value="1"/>
</dbReference>
<keyword evidence="2" id="KW-0808">Transferase</keyword>
<organism evidence="9 10">
    <name type="scientific">Leucocoprinus leucothites</name>
    <dbReference type="NCBI Taxonomy" id="201217"/>
    <lineage>
        <taxon>Eukaryota</taxon>
        <taxon>Fungi</taxon>
        <taxon>Dikarya</taxon>
        <taxon>Basidiomycota</taxon>
        <taxon>Agaricomycotina</taxon>
        <taxon>Agaricomycetes</taxon>
        <taxon>Agaricomycetidae</taxon>
        <taxon>Agaricales</taxon>
        <taxon>Agaricineae</taxon>
        <taxon>Agaricaceae</taxon>
        <taxon>Leucocoprinus</taxon>
    </lineage>
</organism>
<feature type="compositionally biased region" description="Low complexity" evidence="7">
    <location>
        <begin position="578"/>
        <end position="587"/>
    </location>
</feature>
<dbReference type="GO" id="GO:0005524">
    <property type="term" value="F:ATP binding"/>
    <property type="evidence" value="ECO:0007669"/>
    <property type="project" value="UniProtKB-UniRule"/>
</dbReference>
<feature type="compositionally biased region" description="Low complexity" evidence="7">
    <location>
        <begin position="530"/>
        <end position="554"/>
    </location>
</feature>
<dbReference type="FunFam" id="3.30.200.20:FF:000387">
    <property type="entry name" value="Serine/threonine-protein kinase STE11"/>
    <property type="match status" value="1"/>
</dbReference>
<name>A0A8H5G076_9AGAR</name>
<dbReference type="Proteomes" id="UP000559027">
    <property type="component" value="Unassembled WGS sequence"/>
</dbReference>
<evidence type="ECO:0000256" key="3">
    <source>
        <dbReference type="ARBA" id="ARBA00022741"/>
    </source>
</evidence>
<dbReference type="SMART" id="SM00220">
    <property type="entry name" value="S_TKc"/>
    <property type="match status" value="1"/>
</dbReference>